<sequence length="245" mass="26698">MCSLHTIVHTILCKCINKFRSPRTNMIGIVPNKVALDAMKIYLKKCKSYALCMGSSASEGVTELTKGIRFTANAVSQTMDTMNGGILKHGGFHRLYGGHSIVDSDLWGRFGFRFAREVGKDSLTTNGIPLPGVQTAVTKNLISPKIAQNLGSLNIGDFLASGIAMIDTGVSAHRFIKDRASFLESSNRVLIKGTIKIATASFHGNLPLMALGTCDLAMYGYSKIEKRAEIDFELAPHFFPFAFSR</sequence>
<dbReference type="Proteomes" id="UP000010074">
    <property type="component" value="Chromosome"/>
</dbReference>
<protein>
    <submittedName>
        <fullName evidence="1">Uncharacterized protein</fullName>
    </submittedName>
</protein>
<proteinExistence type="predicted"/>
<dbReference type="PATRIC" id="fig|1069642.3.peg.228"/>
<organism evidence="1 2">
    <name type="scientific">Bdellovibrio bacteriovorus str. Tiberius</name>
    <dbReference type="NCBI Taxonomy" id="1069642"/>
    <lineage>
        <taxon>Bacteria</taxon>
        <taxon>Pseudomonadati</taxon>
        <taxon>Bdellovibrionota</taxon>
        <taxon>Bdellovibrionia</taxon>
        <taxon>Bdellovibrionales</taxon>
        <taxon>Pseudobdellovibrionaceae</taxon>
        <taxon>Bdellovibrio</taxon>
    </lineage>
</organism>
<dbReference type="HOGENOM" id="CLU_1131847_0_0_7"/>
<gene>
    <name evidence="1" type="ORF">Bdt_0234</name>
</gene>
<dbReference type="STRING" id="1069642.Bdt_0234"/>
<name>K7YQZ1_BDEBC</name>
<accession>K7YQZ1</accession>
<dbReference type="EMBL" id="CP002930">
    <property type="protein sequence ID" value="AFX99942.1"/>
    <property type="molecule type" value="Genomic_DNA"/>
</dbReference>
<reference evidence="1 2" key="1">
    <citation type="journal article" date="2012" name="BMC Genomics">
        <title>Genome analysis of a simultaneously predatory and prey-independent, novel Bdellovibrio bacteriovorus from the River Tiber, supports in silico predictions of both ancient and recent lateral gene transfer from diverse bacteria.</title>
        <authorList>
            <person name="Hobley L."/>
            <person name="Lerner T.R."/>
            <person name="Williams L.E."/>
            <person name="Lambert C."/>
            <person name="Till R."/>
            <person name="Milner D.S."/>
            <person name="Basford S.M."/>
            <person name="Capeness M.J."/>
            <person name="Fenton A.K."/>
            <person name="Atterbury R.J."/>
            <person name="Harris M.A."/>
            <person name="Sockett R.E."/>
        </authorList>
    </citation>
    <scope>NUCLEOTIDE SEQUENCE [LARGE SCALE GENOMIC DNA]</scope>
    <source>
        <strain evidence="1 2">Tiberius</strain>
    </source>
</reference>
<evidence type="ECO:0000313" key="1">
    <source>
        <dbReference type="EMBL" id="AFX99942.1"/>
    </source>
</evidence>
<dbReference type="AlphaFoldDB" id="K7YQZ1"/>
<dbReference type="KEGG" id="bbat:Bdt_0234"/>
<evidence type="ECO:0000313" key="2">
    <source>
        <dbReference type="Proteomes" id="UP000010074"/>
    </source>
</evidence>